<feature type="region of interest" description="Disordered" evidence="1">
    <location>
        <begin position="202"/>
        <end position="273"/>
    </location>
</feature>
<keyword evidence="4" id="KW-1185">Reference proteome</keyword>
<dbReference type="AlphaFoldDB" id="A0A162WAZ1"/>
<feature type="compositionally biased region" description="Basic and acidic residues" evidence="1">
    <location>
        <begin position="202"/>
        <end position="247"/>
    </location>
</feature>
<evidence type="ECO:0000256" key="2">
    <source>
        <dbReference type="SAM" id="SignalP"/>
    </source>
</evidence>
<accession>A0A162WAZ1</accession>
<feature type="region of interest" description="Disordered" evidence="1">
    <location>
        <begin position="118"/>
        <end position="140"/>
    </location>
</feature>
<protein>
    <submittedName>
        <fullName evidence="3">Uncharacterized protein</fullName>
    </submittedName>
</protein>
<proteinExistence type="predicted"/>
<name>A0A162WAZ1_DIDRA</name>
<dbReference type="Proteomes" id="UP000076837">
    <property type="component" value="Unassembled WGS sequence"/>
</dbReference>
<feature type="signal peptide" evidence="2">
    <location>
        <begin position="1"/>
        <end position="19"/>
    </location>
</feature>
<dbReference type="STRING" id="5454.A0A162WAZ1"/>
<gene>
    <name evidence="3" type="ORF">ST47_g9949</name>
</gene>
<feature type="chain" id="PRO_5043881739" evidence="2">
    <location>
        <begin position="20"/>
        <end position="273"/>
    </location>
</feature>
<reference evidence="3 4" key="1">
    <citation type="journal article" date="2016" name="Sci. Rep.">
        <title>Draft genome sequencing and secretome analysis of fungal phytopathogen Ascochyta rabiei provides insight into the necrotrophic effector repertoire.</title>
        <authorList>
            <person name="Verma S."/>
            <person name="Gazara R.K."/>
            <person name="Nizam S."/>
            <person name="Parween S."/>
            <person name="Chattopadhyay D."/>
            <person name="Verma P.K."/>
        </authorList>
    </citation>
    <scope>NUCLEOTIDE SEQUENCE [LARGE SCALE GENOMIC DNA]</scope>
    <source>
        <strain evidence="3 4">ArDII</strain>
    </source>
</reference>
<keyword evidence="2" id="KW-0732">Signal</keyword>
<dbReference type="OrthoDB" id="3695473at2759"/>
<organism evidence="3 4">
    <name type="scientific">Didymella rabiei</name>
    <name type="common">Chickpea ascochyta blight fungus</name>
    <name type="synonym">Mycosphaerella rabiei</name>
    <dbReference type="NCBI Taxonomy" id="5454"/>
    <lineage>
        <taxon>Eukaryota</taxon>
        <taxon>Fungi</taxon>
        <taxon>Dikarya</taxon>
        <taxon>Ascomycota</taxon>
        <taxon>Pezizomycotina</taxon>
        <taxon>Dothideomycetes</taxon>
        <taxon>Pleosporomycetidae</taxon>
        <taxon>Pleosporales</taxon>
        <taxon>Pleosporineae</taxon>
        <taxon>Didymellaceae</taxon>
        <taxon>Ascochyta</taxon>
    </lineage>
</organism>
<evidence type="ECO:0000313" key="3">
    <source>
        <dbReference type="EMBL" id="KZM18925.1"/>
    </source>
</evidence>
<sequence length="273" mass="29937">MGVLHLIFGFLSLVCLTSAASICGTVGYHNETTLSFYMGNFFYSAPSTFTLCAAFCKTDTRCESFRYSSDSTNQFCEFFDASLSAYFTPDSTSPYYYYDIDCPFPPFGSASVISAVTTTSTPPASTSTGTTTTRAANPGTNCAATTATTSVLRFVTHLDSDSHNACAELHHSDSSQHPAYHHNNHLDEYLDDDSDNIRAKVRRGDSCAGSDDHANRTDNQHRDGDENRDGHQDRDCDQDRAHDDDGASLKCISTEFQSRVPPSLLRPPIHRPS</sequence>
<dbReference type="InterPro" id="IPR003609">
    <property type="entry name" value="Pan_app"/>
</dbReference>
<evidence type="ECO:0000313" key="4">
    <source>
        <dbReference type="Proteomes" id="UP000076837"/>
    </source>
</evidence>
<feature type="region of interest" description="Disordered" evidence="1">
    <location>
        <begin position="169"/>
        <end position="188"/>
    </location>
</feature>
<dbReference type="EMBL" id="JYNV01000317">
    <property type="protein sequence ID" value="KZM18925.1"/>
    <property type="molecule type" value="Genomic_DNA"/>
</dbReference>
<comment type="caution">
    <text evidence="3">The sequence shown here is derived from an EMBL/GenBank/DDBJ whole genome shotgun (WGS) entry which is preliminary data.</text>
</comment>
<evidence type="ECO:0000256" key="1">
    <source>
        <dbReference type="SAM" id="MobiDB-lite"/>
    </source>
</evidence>
<dbReference type="PROSITE" id="PS50948">
    <property type="entry name" value="PAN"/>
    <property type="match status" value="1"/>
</dbReference>